<evidence type="ECO:0000313" key="1">
    <source>
        <dbReference type="EMBL" id="CAD9091700.1"/>
    </source>
</evidence>
<gene>
    <name evidence="1" type="ORF">ACAT0790_LOCUS3108</name>
</gene>
<proteinExistence type="predicted"/>
<protein>
    <recommendedName>
        <fullName evidence="2">Peptidase A1 domain-containing protein</fullName>
    </recommendedName>
</protein>
<accession>A0A7S1L140</accession>
<sequence>MSLFASLVMNVGGNSVRLPPDAYVGTFFGEATSETRDHVHMEDVGGRGGVQCQLLLLDLGNDTAPTVSQFILGMPFFREYYTVFDLGGGGGGPSVRFAPADENCRPAQQVSPGFTLQRPRPIVPPRRVDVSMLRLPKWREGRTGAGNQGA</sequence>
<reference evidence="1" key="1">
    <citation type="submission" date="2021-01" db="EMBL/GenBank/DDBJ databases">
        <authorList>
            <person name="Corre E."/>
            <person name="Pelletier E."/>
            <person name="Niang G."/>
            <person name="Scheremetjew M."/>
            <person name="Finn R."/>
            <person name="Kale V."/>
            <person name="Holt S."/>
            <person name="Cochrane G."/>
            <person name="Meng A."/>
            <person name="Brown T."/>
            <person name="Cohen L."/>
        </authorList>
    </citation>
    <scope>NUCLEOTIDE SEQUENCE</scope>
    <source>
        <strain evidence="1">OF101</strain>
    </source>
</reference>
<organism evidence="1">
    <name type="scientific">Alexandrium catenella</name>
    <name type="common">Red tide dinoflagellate</name>
    <name type="synonym">Gonyaulax catenella</name>
    <dbReference type="NCBI Taxonomy" id="2925"/>
    <lineage>
        <taxon>Eukaryota</taxon>
        <taxon>Sar</taxon>
        <taxon>Alveolata</taxon>
        <taxon>Dinophyceae</taxon>
        <taxon>Gonyaulacales</taxon>
        <taxon>Pyrocystaceae</taxon>
        <taxon>Alexandrium</taxon>
    </lineage>
</organism>
<dbReference type="SUPFAM" id="SSF50630">
    <property type="entry name" value="Acid proteases"/>
    <property type="match status" value="1"/>
</dbReference>
<dbReference type="InterPro" id="IPR021109">
    <property type="entry name" value="Peptidase_aspartic_dom_sf"/>
</dbReference>
<name>A0A7S1L140_ALECA</name>
<dbReference type="AlphaFoldDB" id="A0A7S1L140"/>
<dbReference type="EMBL" id="HBGE01005113">
    <property type="protein sequence ID" value="CAD9091700.1"/>
    <property type="molecule type" value="Transcribed_RNA"/>
</dbReference>
<evidence type="ECO:0008006" key="2">
    <source>
        <dbReference type="Google" id="ProtNLM"/>
    </source>
</evidence>
<dbReference type="Gene3D" id="2.40.70.10">
    <property type="entry name" value="Acid Proteases"/>
    <property type="match status" value="1"/>
</dbReference>